<sequence length="301" mass="31613">MPVPSRRILVGYVATAAGRDALNLGITLAVDRDAELHVAMVAPEAEPYAAAVSQGAGYERVLRRQLQEWVDEAVASVPEGVRVFGHVVSAHSDAEGLLAQAREVDAGAIVIGARGGGVLGRYRIGSVAQALLHSSPVPVVLAPRGYEGRGPLSRITALFGDRPGGMQVIAETLAAADATDTPVRLVTFAQASETGKSSAAHAGVPDEETMKSFVLEQLDRLENDEHGERARAMISSGQATTEVVAGEEIEKSVRRLDWEPNEVVVVGSSRLAPAGRAFMGSHAARVLRAISVPMVVVPAPR</sequence>
<dbReference type="RefSeq" id="WP_260077294.1">
    <property type="nucleotide sequence ID" value="NZ_JALXKR010000029.1"/>
</dbReference>
<dbReference type="Proteomes" id="UP001240483">
    <property type="component" value="Unassembled WGS sequence"/>
</dbReference>
<dbReference type="CDD" id="cd00293">
    <property type="entry name" value="USP-like"/>
    <property type="match status" value="1"/>
</dbReference>
<reference evidence="3" key="1">
    <citation type="submission" date="2023-05" db="EMBL/GenBank/DDBJ databases">
        <title>Cataloging the Phylogenetic Diversity of Human Bladder Bacteria.</title>
        <authorList>
            <person name="Du J."/>
        </authorList>
    </citation>
    <scope>NUCLEOTIDE SEQUENCE</scope>
    <source>
        <strain evidence="3">UMB9978</strain>
    </source>
</reference>
<dbReference type="SUPFAM" id="SSF52402">
    <property type="entry name" value="Adenine nucleotide alpha hydrolases-like"/>
    <property type="match status" value="2"/>
</dbReference>
<accession>A0AAP4FDP1</accession>
<evidence type="ECO:0000313" key="4">
    <source>
        <dbReference type="Proteomes" id="UP001240483"/>
    </source>
</evidence>
<dbReference type="Pfam" id="PF00582">
    <property type="entry name" value="Usp"/>
    <property type="match status" value="2"/>
</dbReference>
<proteinExistence type="inferred from homology"/>
<comment type="caution">
    <text evidence="3">The sequence shown here is derived from an EMBL/GenBank/DDBJ whole genome shotgun (WGS) entry which is preliminary data.</text>
</comment>
<dbReference type="PRINTS" id="PR01438">
    <property type="entry name" value="UNVRSLSTRESS"/>
</dbReference>
<gene>
    <name evidence="3" type="ORF">QP116_06575</name>
</gene>
<evidence type="ECO:0000256" key="1">
    <source>
        <dbReference type="ARBA" id="ARBA00008791"/>
    </source>
</evidence>
<comment type="similarity">
    <text evidence="1">Belongs to the universal stress protein A family.</text>
</comment>
<organism evidence="3 4">
    <name type="scientific">Pseudoglutamicibacter cumminsii</name>
    <dbReference type="NCBI Taxonomy" id="156979"/>
    <lineage>
        <taxon>Bacteria</taxon>
        <taxon>Bacillati</taxon>
        <taxon>Actinomycetota</taxon>
        <taxon>Actinomycetes</taxon>
        <taxon>Micrococcales</taxon>
        <taxon>Micrococcaceae</taxon>
        <taxon>Pseudoglutamicibacter</taxon>
    </lineage>
</organism>
<feature type="domain" description="UspA" evidence="2">
    <location>
        <begin position="165"/>
        <end position="298"/>
    </location>
</feature>
<dbReference type="AlphaFoldDB" id="A0AAP4FDP1"/>
<dbReference type="InterPro" id="IPR006015">
    <property type="entry name" value="Universal_stress_UspA"/>
</dbReference>
<dbReference type="InterPro" id="IPR006016">
    <property type="entry name" value="UspA"/>
</dbReference>
<evidence type="ECO:0000313" key="3">
    <source>
        <dbReference type="EMBL" id="MDK6275399.1"/>
    </source>
</evidence>
<dbReference type="PANTHER" id="PTHR46268:SF6">
    <property type="entry name" value="UNIVERSAL STRESS PROTEIN UP12"/>
    <property type="match status" value="1"/>
</dbReference>
<dbReference type="Gene3D" id="3.40.50.620">
    <property type="entry name" value="HUPs"/>
    <property type="match status" value="2"/>
</dbReference>
<name>A0AAP4FDP1_9MICC</name>
<dbReference type="InterPro" id="IPR014729">
    <property type="entry name" value="Rossmann-like_a/b/a_fold"/>
</dbReference>
<evidence type="ECO:0000259" key="2">
    <source>
        <dbReference type="Pfam" id="PF00582"/>
    </source>
</evidence>
<dbReference type="EMBL" id="JASODW010000007">
    <property type="protein sequence ID" value="MDK6275399.1"/>
    <property type="molecule type" value="Genomic_DNA"/>
</dbReference>
<feature type="domain" description="UspA" evidence="2">
    <location>
        <begin position="6"/>
        <end position="142"/>
    </location>
</feature>
<dbReference type="PANTHER" id="PTHR46268">
    <property type="entry name" value="STRESS RESPONSE PROTEIN NHAX"/>
    <property type="match status" value="1"/>
</dbReference>
<protein>
    <submittedName>
        <fullName evidence="3">Universal stress protein</fullName>
    </submittedName>
</protein>